<name>A0A3D8VAN7_9GAMM</name>
<dbReference type="GO" id="GO:0019867">
    <property type="term" value="C:outer membrane"/>
    <property type="evidence" value="ECO:0007669"/>
    <property type="project" value="InterPro"/>
</dbReference>
<gene>
    <name evidence="4" type="ORF">DX912_15575</name>
</gene>
<dbReference type="InterPro" id="IPR051144">
    <property type="entry name" value="Formin_homology_domain"/>
</dbReference>
<dbReference type="Pfam" id="PF18883">
    <property type="entry name" value="AC_1"/>
    <property type="match status" value="1"/>
</dbReference>
<keyword evidence="5" id="KW-1185">Reference proteome</keyword>
<feature type="region of interest" description="Disordered" evidence="1">
    <location>
        <begin position="778"/>
        <end position="842"/>
    </location>
</feature>
<dbReference type="SUPFAM" id="SSF51126">
    <property type="entry name" value="Pectin lyase-like"/>
    <property type="match status" value="1"/>
</dbReference>
<dbReference type="SMART" id="SM00869">
    <property type="entry name" value="Autotransporter"/>
    <property type="match status" value="1"/>
</dbReference>
<keyword evidence="2" id="KW-0732">Signal</keyword>
<dbReference type="InterPro" id="IPR005546">
    <property type="entry name" value="Autotransporte_beta"/>
</dbReference>
<evidence type="ECO:0000256" key="2">
    <source>
        <dbReference type="SAM" id="SignalP"/>
    </source>
</evidence>
<organism evidence="4 5">
    <name type="scientific">Lysobacter soli</name>
    <dbReference type="NCBI Taxonomy" id="453783"/>
    <lineage>
        <taxon>Bacteria</taxon>
        <taxon>Pseudomonadati</taxon>
        <taxon>Pseudomonadota</taxon>
        <taxon>Gammaproteobacteria</taxon>
        <taxon>Lysobacterales</taxon>
        <taxon>Lysobacteraceae</taxon>
        <taxon>Lysobacter</taxon>
    </lineage>
</organism>
<sequence length="1178" mass="121522">MEQAPVPRAHATRTQRRLSLAMHTALRNRRKDWAGALLFACAPPALAIGPGAITGPVNVTDGSEQVVVSGTTVTSTGSNTGANVTNGTLRIDSSIGGSGAIRFITASGNALQASGTGQIVTTGSLALTTTSGHAVLANGANAFVSLTGANIVGSGVGGGLIAIGGRIDASDSAYLNNATASNPVLNGQGAIAESGGRINLLGNVSIESRATQAVGLGASGAGSVITVSAPTLLTLSGGNAMGVYLHDGGQLNLPTGFNIRMSGTGGVGVTVDNTTATLASGLTLDFPTSPASVGTTSNSGLGVIAVNNADASFSNLTVQGPGLGAGVWALSGSQGAGGNTSADATVRITGNSRIALGDVYVSNNETHNPAYRILSPSSPNLVNANPSLGPSFQAFAASQIAALRASTGNGGGTADAQALIVSNGTTITVPTITGVGAYAGQNGAGDSRIELTNNTITTTGTNSRGLMVISNGTIDATGTTVNTSGGSAALRLETFTAPGVINLTNSTVRATGANTRGISSTGLGAANVNRVTMSGGTLSSQLGNTLVADGLFDMAMSGGASVASDAGFVLYSVARTTGTQTLVNLGLTGNSRLRGNAYADAGAETNISLADRSQWNGAAYRVTDVTVDASSQWTVTADSLLTGDLRNTGVVAFAPPVNGNFKRLATHNYFAGSGTLAVNTFLDTDGSPSDVLIIDGGQATTGTASLMVANAGGAGALTSGDGILVIDAVNGGITGTNAFALGSLVLAGAYEYTLQRGSRDGSSPSNWYLRSTLDCTLDPSAPGCDIPPDPPPPDPDPPDPDPPDPPPTPPDPPEPPTPPTPPDPPVPPTPTPPDPPTPFPPVPNYRAEVSLYAALPAMALRFGWTTLGNLHERVGEEEQLRDRDDLQSRTSFNGAWVRVIAEDGDVEGDRRGILGTGPKYEFDVLALQIGTDVWREQHDDDHRDHAGLYVGQGRIKSEVTHYNRLRVGKDKVEGTSLGGYWTHFWPCGSYVDTVLQGTWSDMESHSVRGLRLKSDSFGWAASVEGGMRLKCERAEEESRFEPQAQIVYQRVDDFEGDDVVAQVRFREAESLAARLGVRWARDWRLEPASDGAPRLMSGWLRANVWHEFKGEPLTLFSSGNGDLPFQADISGTWWQLNAGMTRELGRTTSLYANIGYQRSFGGNRFDAWDGKLGLRWNW</sequence>
<comment type="caution">
    <text evidence="4">The sequence shown here is derived from an EMBL/GenBank/DDBJ whole genome shotgun (WGS) entry which is preliminary data.</text>
</comment>
<dbReference type="NCBIfam" id="TIGR01414">
    <property type="entry name" value="autotrans_barl"/>
    <property type="match status" value="1"/>
</dbReference>
<reference evidence="4 5" key="1">
    <citation type="submission" date="2018-08" db="EMBL/GenBank/DDBJ databases">
        <title>Lysobacter soli KCTC 22011, whole genome shotgun sequence.</title>
        <authorList>
            <person name="Zhang X."/>
            <person name="Feng G."/>
            <person name="Zhu H."/>
        </authorList>
    </citation>
    <scope>NUCLEOTIDE SEQUENCE [LARGE SCALE GENOMIC DNA]</scope>
    <source>
        <strain evidence="4 5">KCTC 22011</strain>
    </source>
</reference>
<feature type="signal peptide" evidence="2">
    <location>
        <begin position="1"/>
        <end position="47"/>
    </location>
</feature>
<evidence type="ECO:0000259" key="3">
    <source>
        <dbReference type="PROSITE" id="PS51208"/>
    </source>
</evidence>
<feature type="chain" id="PRO_5017659236" evidence="2">
    <location>
        <begin position="48"/>
        <end position="1178"/>
    </location>
</feature>
<dbReference type="Proteomes" id="UP000256829">
    <property type="component" value="Unassembled WGS sequence"/>
</dbReference>
<feature type="compositionally biased region" description="Pro residues" evidence="1">
    <location>
        <begin position="803"/>
        <end position="842"/>
    </location>
</feature>
<dbReference type="AlphaFoldDB" id="A0A3D8VAN7"/>
<dbReference type="InterPro" id="IPR006315">
    <property type="entry name" value="OM_autotransptr_brl_dom"/>
</dbReference>
<dbReference type="CDD" id="cd01344">
    <property type="entry name" value="PL2_Passenger_AT"/>
    <property type="match status" value="1"/>
</dbReference>
<dbReference type="PANTHER" id="PTHR45733">
    <property type="entry name" value="FORMIN-J"/>
    <property type="match status" value="1"/>
</dbReference>
<dbReference type="Pfam" id="PF03797">
    <property type="entry name" value="Autotransporter"/>
    <property type="match status" value="1"/>
</dbReference>
<dbReference type="PROSITE" id="PS51208">
    <property type="entry name" value="AUTOTRANSPORTER"/>
    <property type="match status" value="1"/>
</dbReference>
<dbReference type="Gene3D" id="2.40.128.130">
    <property type="entry name" value="Autotransporter beta-domain"/>
    <property type="match status" value="1"/>
</dbReference>
<dbReference type="Gene3D" id="2.160.20.20">
    <property type="match status" value="1"/>
</dbReference>
<evidence type="ECO:0000313" key="4">
    <source>
        <dbReference type="EMBL" id="RDY65888.1"/>
    </source>
</evidence>
<feature type="domain" description="Autotransporter" evidence="3">
    <location>
        <begin position="888"/>
        <end position="1178"/>
    </location>
</feature>
<accession>A0A3D8VAN7</accession>
<dbReference type="InterPro" id="IPR043990">
    <property type="entry name" value="AC_1"/>
</dbReference>
<proteinExistence type="predicted"/>
<dbReference type="InterPro" id="IPR011050">
    <property type="entry name" value="Pectin_lyase_fold/virulence"/>
</dbReference>
<evidence type="ECO:0000256" key="1">
    <source>
        <dbReference type="SAM" id="MobiDB-lite"/>
    </source>
</evidence>
<protein>
    <submittedName>
        <fullName evidence="4">Autotransporter outer membrane beta-barrel domain-containing protein</fullName>
    </submittedName>
</protein>
<dbReference type="InterPro" id="IPR036709">
    <property type="entry name" value="Autotransporte_beta_dom_sf"/>
</dbReference>
<dbReference type="SUPFAM" id="SSF103515">
    <property type="entry name" value="Autotransporter"/>
    <property type="match status" value="1"/>
</dbReference>
<dbReference type="InterPro" id="IPR012332">
    <property type="entry name" value="Autotransporter_pectin_lyase_C"/>
</dbReference>
<dbReference type="EMBL" id="QTJR01000013">
    <property type="protein sequence ID" value="RDY65888.1"/>
    <property type="molecule type" value="Genomic_DNA"/>
</dbReference>
<evidence type="ECO:0000313" key="5">
    <source>
        <dbReference type="Proteomes" id="UP000256829"/>
    </source>
</evidence>
<feature type="compositionally biased region" description="Pro residues" evidence="1">
    <location>
        <begin position="785"/>
        <end position="795"/>
    </location>
</feature>